<reference evidence="1 2" key="1">
    <citation type="journal article" date="2024" name="Ann. Entomol. Soc. Am.">
        <title>Genomic analyses of the southern and eastern yellowjacket wasps (Hymenoptera: Vespidae) reveal evolutionary signatures of social life.</title>
        <authorList>
            <person name="Catto M.A."/>
            <person name="Caine P.B."/>
            <person name="Orr S.E."/>
            <person name="Hunt B.G."/>
            <person name="Goodisman M.A.D."/>
        </authorList>
    </citation>
    <scope>NUCLEOTIDE SEQUENCE [LARGE SCALE GENOMIC DNA]</scope>
    <source>
        <strain evidence="1">232</strain>
        <tissue evidence="1">Head and thorax</tissue>
    </source>
</reference>
<gene>
    <name evidence="1" type="ORF">V1477_018943</name>
</gene>
<proteinExistence type="predicted"/>
<accession>A0ABD2ATJ9</accession>
<sequence>MEGMDSSELLRWLVRFYLSTNRVRDIACIEKSYAFRAEEMNSLHTSLQDIGDLMKSRALRNKMEAMVSVCLSRDKAAEASRGSVGP</sequence>
<comment type="caution">
    <text evidence="1">The sequence shown here is derived from an EMBL/GenBank/DDBJ whole genome shotgun (WGS) entry which is preliminary data.</text>
</comment>
<dbReference type="AlphaFoldDB" id="A0ABD2ATJ9"/>
<dbReference type="Proteomes" id="UP001607303">
    <property type="component" value="Unassembled WGS sequence"/>
</dbReference>
<evidence type="ECO:0000313" key="2">
    <source>
        <dbReference type="Proteomes" id="UP001607303"/>
    </source>
</evidence>
<name>A0ABD2ATJ9_VESMC</name>
<evidence type="ECO:0000313" key="1">
    <source>
        <dbReference type="EMBL" id="KAL2723711.1"/>
    </source>
</evidence>
<dbReference type="EMBL" id="JAYRBN010000113">
    <property type="protein sequence ID" value="KAL2723711.1"/>
    <property type="molecule type" value="Genomic_DNA"/>
</dbReference>
<organism evidence="1 2">
    <name type="scientific">Vespula maculifrons</name>
    <name type="common">Eastern yellow jacket</name>
    <name type="synonym">Wasp</name>
    <dbReference type="NCBI Taxonomy" id="7453"/>
    <lineage>
        <taxon>Eukaryota</taxon>
        <taxon>Metazoa</taxon>
        <taxon>Ecdysozoa</taxon>
        <taxon>Arthropoda</taxon>
        <taxon>Hexapoda</taxon>
        <taxon>Insecta</taxon>
        <taxon>Pterygota</taxon>
        <taxon>Neoptera</taxon>
        <taxon>Endopterygota</taxon>
        <taxon>Hymenoptera</taxon>
        <taxon>Apocrita</taxon>
        <taxon>Aculeata</taxon>
        <taxon>Vespoidea</taxon>
        <taxon>Vespidae</taxon>
        <taxon>Vespinae</taxon>
        <taxon>Vespula</taxon>
    </lineage>
</organism>
<keyword evidence="2" id="KW-1185">Reference proteome</keyword>
<protein>
    <submittedName>
        <fullName evidence="1">Uncharacterized protein</fullName>
    </submittedName>
</protein>